<name>A0A8S3T7R5_MYTED</name>
<feature type="compositionally biased region" description="Basic and acidic residues" evidence="2">
    <location>
        <begin position="812"/>
        <end position="837"/>
    </location>
</feature>
<dbReference type="AlphaFoldDB" id="A0A8S3T7R5"/>
<feature type="domain" description="CRIC" evidence="6">
    <location>
        <begin position="122"/>
        <end position="223"/>
    </location>
</feature>
<evidence type="ECO:0000313" key="8">
    <source>
        <dbReference type="Proteomes" id="UP000683360"/>
    </source>
</evidence>
<feature type="compositionally biased region" description="Acidic residues" evidence="2">
    <location>
        <begin position="405"/>
        <end position="429"/>
    </location>
</feature>
<feature type="region of interest" description="Disordered" evidence="2">
    <location>
        <begin position="497"/>
        <end position="542"/>
    </location>
</feature>
<dbReference type="PROSITE" id="PS50003">
    <property type="entry name" value="PH_DOMAIN"/>
    <property type="match status" value="1"/>
</dbReference>
<keyword evidence="8" id="KW-1185">Reference proteome</keyword>
<dbReference type="SMART" id="SM00233">
    <property type="entry name" value="PH"/>
    <property type="match status" value="1"/>
</dbReference>
<dbReference type="InterPro" id="IPR051566">
    <property type="entry name" value="CNKSR"/>
</dbReference>
<proteinExistence type="inferred from homology"/>
<dbReference type="SMART" id="SM00454">
    <property type="entry name" value="SAM"/>
    <property type="match status" value="1"/>
</dbReference>
<feature type="domain" description="SAM" evidence="4">
    <location>
        <begin position="49"/>
        <end position="114"/>
    </location>
</feature>
<accession>A0A8S3T7R5</accession>
<dbReference type="PROSITE" id="PS51290">
    <property type="entry name" value="CRIC"/>
    <property type="match status" value="1"/>
</dbReference>
<evidence type="ECO:0000259" key="6">
    <source>
        <dbReference type="PROSITE" id="PS51290"/>
    </source>
</evidence>
<dbReference type="Pfam" id="PF10534">
    <property type="entry name" value="CRIC_ras_sig"/>
    <property type="match status" value="1"/>
</dbReference>
<gene>
    <name evidence="7" type="ORF">MEDL_39829</name>
</gene>
<feature type="region of interest" description="Disordered" evidence="2">
    <location>
        <begin position="339"/>
        <end position="441"/>
    </location>
</feature>
<evidence type="ECO:0000259" key="4">
    <source>
        <dbReference type="PROSITE" id="PS50105"/>
    </source>
</evidence>
<dbReference type="CDD" id="cd06748">
    <property type="entry name" value="PDZ_CNK1_2_3-like"/>
    <property type="match status" value="1"/>
</dbReference>
<dbReference type="InterPro" id="IPR036034">
    <property type="entry name" value="PDZ_sf"/>
</dbReference>
<dbReference type="CDD" id="cd13326">
    <property type="entry name" value="PH_CNK_insect-like"/>
    <property type="match status" value="1"/>
</dbReference>
<dbReference type="SUPFAM" id="SSF50729">
    <property type="entry name" value="PH domain-like"/>
    <property type="match status" value="1"/>
</dbReference>
<feature type="region of interest" description="Disordered" evidence="2">
    <location>
        <begin position="797"/>
        <end position="842"/>
    </location>
</feature>
<feature type="region of interest" description="Disordered" evidence="2">
    <location>
        <begin position="1007"/>
        <end position="1060"/>
    </location>
</feature>
<dbReference type="Pfam" id="PF00536">
    <property type="entry name" value="SAM_1"/>
    <property type="match status" value="1"/>
</dbReference>
<feature type="region of interest" description="Disordered" evidence="2">
    <location>
        <begin position="633"/>
        <end position="655"/>
    </location>
</feature>
<dbReference type="InterPro" id="IPR017874">
    <property type="entry name" value="CRIC_domain"/>
</dbReference>
<dbReference type="PANTHER" id="PTHR12844:SF42">
    <property type="entry name" value="CONNECTOR ENHANCER OF KSR PROTEIN CNK"/>
    <property type="match status" value="1"/>
</dbReference>
<feature type="compositionally biased region" description="Basic and acidic residues" evidence="2">
    <location>
        <begin position="507"/>
        <end position="524"/>
    </location>
</feature>
<keyword evidence="7" id="KW-0808">Transferase</keyword>
<feature type="region of interest" description="Disordered" evidence="2">
    <location>
        <begin position="1215"/>
        <end position="1259"/>
    </location>
</feature>
<organism evidence="7 8">
    <name type="scientific">Mytilus edulis</name>
    <name type="common">Blue mussel</name>
    <dbReference type="NCBI Taxonomy" id="6550"/>
    <lineage>
        <taxon>Eukaryota</taxon>
        <taxon>Metazoa</taxon>
        <taxon>Spiralia</taxon>
        <taxon>Lophotrochozoa</taxon>
        <taxon>Mollusca</taxon>
        <taxon>Bivalvia</taxon>
        <taxon>Autobranchia</taxon>
        <taxon>Pteriomorphia</taxon>
        <taxon>Mytilida</taxon>
        <taxon>Mytiloidea</taxon>
        <taxon>Mytilidae</taxon>
        <taxon>Mytilinae</taxon>
        <taxon>Mytilus</taxon>
    </lineage>
</organism>
<dbReference type="Proteomes" id="UP000683360">
    <property type="component" value="Unassembled WGS sequence"/>
</dbReference>
<dbReference type="InterPro" id="IPR001660">
    <property type="entry name" value="SAM"/>
</dbReference>
<evidence type="ECO:0000313" key="7">
    <source>
        <dbReference type="EMBL" id="CAG2226781.1"/>
    </source>
</evidence>
<dbReference type="FunFam" id="2.30.42.10:FF:000060">
    <property type="entry name" value="Connector enhancer of kinase suppressor of Ras 2"/>
    <property type="match status" value="1"/>
</dbReference>
<sequence>MSYVPFYLHQSFGCTLFLPSHSEKVRKDYANAAVEMAMTFVNHILYENWSPALVSDWIKGLDEATPQYADLILEHGIGGRKLLMLTHYDLEKIGINKLGHQELILEAVDLLKTLRYGYDTENLQYLALQLGCKAKSLQREVQASSSENNPNAANVSKHSTSHDKLSVNILSSVSDLITSLKSIVNWLDRTPFEAIYELCLVRNSIVKIGIELVSNSQRETQLTDIENNIIKSCDNLSKVCDELVIKNRDPLVIQPTSLEIAIIRKKPGEELGITIQSVYYGVHVVGGIKEMSPADLCGKIEKGDEVIQVNNRTVVGWQLKSLVNILKEKPKEVNLLLKKRPHHINPYGQVPNKRKQMNKHHAQQISTLPKSLKKRRSREGEPKNARPSLQEFVNPGSNLLSVVGDENENASDDKEDINDITDDGNDTDNDVFRSGSESPQYTLPVVTNTQHRRATVSGGSPTLSRTLLIIEDPDTPTRPKSFTITASDIPQIELETVPGDENGFSKFGDKNKVSAQQKRQDYKQTKSVPQSMEYGVKSDTSKADNTRTLQNLKKTVALLEVPSHFQTPPRCVVSDSMDSLDEQWNNDFSMTSSQETLTELTAKISTLTTSANENDTIDDENDNEADFDNLVKDDGCDKEVSSDTHSEDKDGEEVTQTIKGILKHCDNEEKEEKICEEKSLSDHKKQTQHNELERKIQEEVKKISQSRKEHDKKEISGRDNFQTEHVRKENSERDKNIAGVHDIDEERNARKQNNEDINHLSGSLKKQQSSLPHSAPKDLDATFVDYDRHWNTRTTLAHEHKHKNEPQLVKIRKLDSVTAVDRENKKVEGNSTHKDPNGDDQSQVSYTTIIVGGVPQKIPINKAPQMEHNVTMRRKTRRGGTDLNRRVSCKDLGQGDCEGWLYKKRSDRGGAFSSKWVKRWCVMKNYNLFYYKNKMDQKAEGVIHLPAFQVSPAPEVKTSKYAFKIHNLGTSFLFSSDRQEDMKKWMNKMGLAAIAYDEKKVTEHAIFPHVRRPNDNNDIAEFSESDDETLDSANTSNTSKDTDSSGHGSPDIRSRLPVSEEDEVVFRNRGSGCSSFTTGSLYSCVPTEFSDNSESSTITGFSQSTDDLTHIYRTIESENLTFDGKDKQKQRRSAIKSESSGDGLPSGVQVEKVKKLHSLERTLKAPPYYRPTIPAQQRFHPTNVSKIHLLNSQHNQCNNKVTLWLSTTLPYKQPIPKFSNQSHNRPSKSNLSPTTRVDRHTLENAPTPVNNTITSKELR</sequence>
<feature type="compositionally biased region" description="Polar residues" evidence="2">
    <location>
        <begin position="1247"/>
        <end position="1259"/>
    </location>
</feature>
<feature type="compositionally biased region" description="Basic residues" evidence="2">
    <location>
        <begin position="352"/>
        <end position="362"/>
    </location>
</feature>
<dbReference type="Pfam" id="PF00169">
    <property type="entry name" value="PH"/>
    <property type="match status" value="1"/>
</dbReference>
<dbReference type="InterPro" id="IPR013761">
    <property type="entry name" value="SAM/pointed_sf"/>
</dbReference>
<dbReference type="InterPro" id="IPR011993">
    <property type="entry name" value="PH-like_dom_sf"/>
</dbReference>
<feature type="compositionally biased region" description="Basic and acidic residues" evidence="2">
    <location>
        <begin position="1040"/>
        <end position="1054"/>
    </location>
</feature>
<evidence type="ECO:0000259" key="5">
    <source>
        <dbReference type="PROSITE" id="PS50106"/>
    </source>
</evidence>
<dbReference type="GO" id="GO:0016301">
    <property type="term" value="F:kinase activity"/>
    <property type="evidence" value="ECO:0007669"/>
    <property type="project" value="UniProtKB-KW"/>
</dbReference>
<feature type="region of interest" description="Disordered" evidence="2">
    <location>
        <begin position="675"/>
        <end position="750"/>
    </location>
</feature>
<feature type="compositionally biased region" description="Polar residues" evidence="2">
    <location>
        <begin position="1218"/>
        <end position="1235"/>
    </location>
</feature>
<dbReference type="Gene3D" id="1.10.150.50">
    <property type="entry name" value="Transcription Factor, Ets-1"/>
    <property type="match status" value="1"/>
</dbReference>
<dbReference type="Gene3D" id="2.30.29.30">
    <property type="entry name" value="Pleckstrin-homology domain (PH domain)/Phosphotyrosine-binding domain (PTB)"/>
    <property type="match status" value="1"/>
</dbReference>
<protein>
    <submittedName>
        <fullName evidence="7">Connector enhancer of kinase suppressor of ras 3,CNK3/IPCEF1 fusion protein,Connector enhancer of kinase suppressor of ras 2</fullName>
    </submittedName>
</protein>
<comment type="caution">
    <text evidence="7">The sequence shown here is derived from an EMBL/GenBank/DDBJ whole genome shotgun (WGS) entry which is preliminary data.</text>
</comment>
<keyword evidence="7" id="KW-0418">Kinase</keyword>
<dbReference type="InterPro" id="IPR001478">
    <property type="entry name" value="PDZ"/>
</dbReference>
<evidence type="ECO:0000259" key="3">
    <source>
        <dbReference type="PROSITE" id="PS50003"/>
    </source>
</evidence>
<feature type="region of interest" description="Disordered" evidence="2">
    <location>
        <begin position="1124"/>
        <end position="1148"/>
    </location>
</feature>
<dbReference type="InterPro" id="IPR001849">
    <property type="entry name" value="PH_domain"/>
</dbReference>
<feature type="compositionally biased region" description="Acidic residues" evidence="2">
    <location>
        <begin position="1021"/>
        <end position="1030"/>
    </location>
</feature>
<dbReference type="OrthoDB" id="74412at2759"/>
<dbReference type="PANTHER" id="PTHR12844">
    <property type="entry name" value="CONNECTOR ENCHANCER OF KINASE SUPPRESSOR OF RAS"/>
    <property type="match status" value="1"/>
</dbReference>
<dbReference type="SUPFAM" id="SSF47769">
    <property type="entry name" value="SAM/Pointed domain"/>
    <property type="match status" value="1"/>
</dbReference>
<dbReference type="EMBL" id="CAJPWZ010001936">
    <property type="protein sequence ID" value="CAG2226781.1"/>
    <property type="molecule type" value="Genomic_DNA"/>
</dbReference>
<evidence type="ECO:0000256" key="2">
    <source>
        <dbReference type="SAM" id="MobiDB-lite"/>
    </source>
</evidence>
<feature type="domain" description="PH" evidence="3">
    <location>
        <begin position="894"/>
        <end position="994"/>
    </location>
</feature>
<dbReference type="SUPFAM" id="SSF50156">
    <property type="entry name" value="PDZ domain-like"/>
    <property type="match status" value="1"/>
</dbReference>
<dbReference type="PROSITE" id="PS50106">
    <property type="entry name" value="PDZ"/>
    <property type="match status" value="1"/>
</dbReference>
<feature type="domain" description="PDZ" evidence="5">
    <location>
        <begin position="259"/>
        <end position="341"/>
    </location>
</feature>
<dbReference type="Pfam" id="PF00595">
    <property type="entry name" value="PDZ"/>
    <property type="match status" value="1"/>
</dbReference>
<dbReference type="SMART" id="SM00228">
    <property type="entry name" value="PDZ"/>
    <property type="match status" value="1"/>
</dbReference>
<feature type="compositionally biased region" description="Basic and acidic residues" evidence="2">
    <location>
        <begin position="633"/>
        <end position="648"/>
    </location>
</feature>
<comment type="similarity">
    <text evidence="1">Belongs to the CNKSR family.</text>
</comment>
<dbReference type="PROSITE" id="PS50105">
    <property type="entry name" value="SAM_DOMAIN"/>
    <property type="match status" value="1"/>
</dbReference>
<dbReference type="Gene3D" id="2.30.42.10">
    <property type="match status" value="1"/>
</dbReference>
<reference evidence="7" key="1">
    <citation type="submission" date="2021-03" db="EMBL/GenBank/DDBJ databases">
        <authorList>
            <person name="Bekaert M."/>
        </authorList>
    </citation>
    <scope>NUCLEOTIDE SEQUENCE</scope>
</reference>
<evidence type="ECO:0000256" key="1">
    <source>
        <dbReference type="ARBA" id="ARBA00009498"/>
    </source>
</evidence>